<feature type="non-terminal residue" evidence="1">
    <location>
        <position position="1"/>
    </location>
</feature>
<reference evidence="1" key="1">
    <citation type="journal article" date="2014" name="Front. Microbiol.">
        <title>High frequency of phylogenetically diverse reductive dehalogenase-homologous genes in deep subseafloor sedimentary metagenomes.</title>
        <authorList>
            <person name="Kawai M."/>
            <person name="Futagami T."/>
            <person name="Toyoda A."/>
            <person name="Takaki Y."/>
            <person name="Nishi S."/>
            <person name="Hori S."/>
            <person name="Arai W."/>
            <person name="Tsubouchi T."/>
            <person name="Morono Y."/>
            <person name="Uchiyama I."/>
            <person name="Ito T."/>
            <person name="Fujiyama A."/>
            <person name="Inagaki F."/>
            <person name="Takami H."/>
        </authorList>
    </citation>
    <scope>NUCLEOTIDE SEQUENCE</scope>
    <source>
        <strain evidence="1">Expedition CK06-06</strain>
    </source>
</reference>
<dbReference type="EMBL" id="BART01026516">
    <property type="protein sequence ID" value="GAG97841.1"/>
    <property type="molecule type" value="Genomic_DNA"/>
</dbReference>
<evidence type="ECO:0000313" key="1">
    <source>
        <dbReference type="EMBL" id="GAG97841.1"/>
    </source>
</evidence>
<protein>
    <submittedName>
        <fullName evidence="1">Uncharacterized protein</fullName>
    </submittedName>
</protein>
<accession>X1DN35</accession>
<name>X1DN35_9ZZZZ</name>
<dbReference type="AlphaFoldDB" id="X1DN35"/>
<gene>
    <name evidence="1" type="ORF">S01H4_47274</name>
</gene>
<organism evidence="1">
    <name type="scientific">marine sediment metagenome</name>
    <dbReference type="NCBI Taxonomy" id="412755"/>
    <lineage>
        <taxon>unclassified sequences</taxon>
        <taxon>metagenomes</taxon>
        <taxon>ecological metagenomes</taxon>
    </lineage>
</organism>
<sequence length="48" mass="4773">NPSVRANILSIQYNGTPDVPTSASPSGLVGSIPLNVKASTAALNPVSP</sequence>
<comment type="caution">
    <text evidence="1">The sequence shown here is derived from an EMBL/GenBank/DDBJ whole genome shotgun (WGS) entry which is preliminary data.</text>
</comment>
<proteinExistence type="predicted"/>